<dbReference type="Proteomes" id="UP001055219">
    <property type="component" value="Unassembled WGS sequence"/>
</dbReference>
<evidence type="ECO:0000313" key="2">
    <source>
        <dbReference type="Proteomes" id="UP001055219"/>
    </source>
</evidence>
<dbReference type="EMBL" id="JAGIXG020000049">
    <property type="protein sequence ID" value="KAI6779263.1"/>
    <property type="molecule type" value="Genomic_DNA"/>
</dbReference>
<dbReference type="AlphaFoldDB" id="A0A9P9XWQ2"/>
<comment type="caution">
    <text evidence="1">The sequence shown here is derived from an EMBL/GenBank/DDBJ whole genome shotgun (WGS) entry which is preliminary data.</text>
</comment>
<protein>
    <recommendedName>
        <fullName evidence="3">BTB domain-containing protein</fullName>
    </recommendedName>
</protein>
<gene>
    <name evidence="1" type="ORF">J7T54_000993</name>
</gene>
<accession>A0A9P9XWQ2</accession>
<dbReference type="RefSeq" id="XP_051360119.1">
    <property type="nucleotide sequence ID" value="XM_051508777.1"/>
</dbReference>
<evidence type="ECO:0008006" key="3">
    <source>
        <dbReference type="Google" id="ProtNLM"/>
    </source>
</evidence>
<sequence>MTTPLTFDTSDDFDAAGDTLLILSHPQTTWANVNLGRMRLSSRHLILASDYFHSALTKGFAESVSASGDFAHVVRAENMNPEAFRLVMSIVHGQSHQVPRKISLDLLAKVAVVVDYYKLHKAVDFFFQVWVEQIESPATWQYGADFLLRLLVSCIFQEKEMFQKLTRVYLLHSRGPIHHLDLPPLALIRDALEKARQDLVSKAIGQVHALLRSFYKHEPPCSFNCAAFQLGLLAKGLHELGLHDPPPQVPFDGFSFDAIQSGVERIHAPRYTGELGLVQGSVSFNGRHRHECDLTNKIKPIFQHLRDSTQGLSWDAHFRETIKRQPTA</sequence>
<dbReference type="Gene3D" id="3.30.710.10">
    <property type="entry name" value="Potassium Channel Kv1.1, Chain A"/>
    <property type="match status" value="1"/>
</dbReference>
<evidence type="ECO:0000313" key="1">
    <source>
        <dbReference type="EMBL" id="KAI6779263.1"/>
    </source>
</evidence>
<proteinExistence type="predicted"/>
<reference evidence="1" key="2">
    <citation type="submission" date="2022-07" db="EMBL/GenBank/DDBJ databases">
        <authorList>
            <person name="Goncalves M.F.M."/>
            <person name="Hilario S."/>
            <person name="Van De Peer Y."/>
            <person name="Esteves A.C."/>
            <person name="Alves A."/>
        </authorList>
    </citation>
    <scope>NUCLEOTIDE SEQUENCE</scope>
    <source>
        <strain evidence="1">MUM 19.33</strain>
    </source>
</reference>
<name>A0A9P9XWQ2_9HYPO</name>
<dbReference type="OrthoDB" id="5326346at2759"/>
<reference evidence="1" key="1">
    <citation type="journal article" date="2021" name="J Fungi (Basel)">
        <title>Genomic and Metabolomic Analyses of the Marine Fungus Emericellopsis cladophorae: Insights into Saltwater Adaptability Mechanisms and Its Biosynthetic Potential.</title>
        <authorList>
            <person name="Goncalves M.F.M."/>
            <person name="Hilario S."/>
            <person name="Van de Peer Y."/>
            <person name="Esteves A.C."/>
            <person name="Alves A."/>
        </authorList>
    </citation>
    <scope>NUCLEOTIDE SEQUENCE</scope>
    <source>
        <strain evidence="1">MUM 19.33</strain>
    </source>
</reference>
<dbReference type="GeneID" id="75827512"/>
<dbReference type="InterPro" id="IPR011333">
    <property type="entry name" value="SKP1/BTB/POZ_sf"/>
</dbReference>
<keyword evidence="2" id="KW-1185">Reference proteome</keyword>
<organism evidence="1 2">
    <name type="scientific">Emericellopsis cladophorae</name>
    <dbReference type="NCBI Taxonomy" id="2686198"/>
    <lineage>
        <taxon>Eukaryota</taxon>
        <taxon>Fungi</taxon>
        <taxon>Dikarya</taxon>
        <taxon>Ascomycota</taxon>
        <taxon>Pezizomycotina</taxon>
        <taxon>Sordariomycetes</taxon>
        <taxon>Hypocreomycetidae</taxon>
        <taxon>Hypocreales</taxon>
        <taxon>Bionectriaceae</taxon>
        <taxon>Emericellopsis</taxon>
    </lineage>
</organism>